<dbReference type="Proteomes" id="UP000001812">
    <property type="component" value="Chromosome I"/>
</dbReference>
<dbReference type="InterPro" id="IPR036866">
    <property type="entry name" value="RibonucZ/Hydroxyglut_hydro"/>
</dbReference>
<protein>
    <recommendedName>
        <fullName evidence="2">Hydrolase</fullName>
    </recommendedName>
</protein>
<accession>A0A0E1W575</accession>
<dbReference type="Gene3D" id="3.60.15.10">
    <property type="entry name" value="Ribonuclease Z/Hydroxyacylglutathione hydrolase-like"/>
    <property type="match status" value="1"/>
</dbReference>
<organism evidence="1">
    <name type="scientific">Burkholderia pseudomallei 1710a</name>
    <dbReference type="NCBI Taxonomy" id="320371"/>
    <lineage>
        <taxon>Bacteria</taxon>
        <taxon>Pseudomonadati</taxon>
        <taxon>Pseudomonadota</taxon>
        <taxon>Betaproteobacteria</taxon>
        <taxon>Burkholderiales</taxon>
        <taxon>Burkholderiaceae</taxon>
        <taxon>Burkholderia</taxon>
        <taxon>pseudomallei group</taxon>
    </lineage>
</organism>
<dbReference type="RefSeq" id="WP_004526081.1">
    <property type="nucleotide sequence ID" value="NZ_CM000832.1"/>
</dbReference>
<name>A0A0E1W575_BURPE</name>
<evidence type="ECO:0000313" key="1">
    <source>
        <dbReference type="EMBL" id="EET07421.1"/>
    </source>
</evidence>
<dbReference type="AlphaFoldDB" id="A0A0E1W575"/>
<evidence type="ECO:0008006" key="2">
    <source>
        <dbReference type="Google" id="ProtNLM"/>
    </source>
</evidence>
<dbReference type="SUPFAM" id="SSF56281">
    <property type="entry name" value="Metallo-hydrolase/oxidoreductase"/>
    <property type="match status" value="1"/>
</dbReference>
<dbReference type="EMBL" id="CM000832">
    <property type="protein sequence ID" value="EET07421.1"/>
    <property type="molecule type" value="Genomic_DNA"/>
</dbReference>
<reference evidence="1" key="1">
    <citation type="submission" date="2009-05" db="EMBL/GenBank/DDBJ databases">
        <authorList>
            <person name="Harkins D.M."/>
            <person name="DeShazer D."/>
            <person name="Woods D.E."/>
            <person name="Brinkac L.M."/>
            <person name="Brown K.A."/>
            <person name="Hung G.C."/>
            <person name="Tuanyok A."/>
            <person name="Zhang B."/>
            <person name="Nierman W.C."/>
        </authorList>
    </citation>
    <scope>NUCLEOTIDE SEQUENCE [LARGE SCALE GENOMIC DNA]</scope>
    <source>
        <strain evidence="1">1710a</strain>
    </source>
</reference>
<proteinExistence type="predicted"/>
<sequence length="526" mass="56867">MNPFFGAQREWQDVPVPARAYARLDNLHLPHADAPDRRAALRFDLIDADWLDNQAGADNPLFDLGRPHRMRAAWKRWFAAARGGDADDPFRAAPLYVLEVSVPFDAREWRKRLGLTREAMANDAHGEILAAFRRRWYELTVLREADARAGAMFGLLHRGVADEGLRVCCFAALAPAAHAAGLTALGTLAGSPALTSASLKPLVRDVRATYLGVYDVGQANANALLGGIRGRDLHGVVRHGVFPTLYFDLGMPLQSQRHTAPTNVRFCFTAEPLIVLSHWHDDHLGGVALPTTAGCPTSQQMDWIVPDYSLATRHKALVTAIWAAGGSVHVFSASPAGRRLQAATASGHLLTLTRGTARDPNNGGIVMQVSSAQQQARRFADPPRSWLLPGDCDYKHFPSTFTPTNVIALVAPHHGADLRKGSVPVPPAASDYLRLVYSFGRDNKYQHPRQGFVDAHHAAGWTHPVVPATGAITCVSGDDVRTTNVHSPWSAKPRGVLVGWSKAPHSVPACTLGGGATNCTLPLAKV</sequence>
<dbReference type="HOGENOM" id="CLU_578278_0_0_4"/>
<gene>
    <name evidence="1" type="ORF">BURPS1710A_0901</name>
</gene>